<evidence type="ECO:0000259" key="18">
    <source>
        <dbReference type="PROSITE" id="PS50026"/>
    </source>
</evidence>
<dbReference type="GO" id="GO:0045202">
    <property type="term" value="C:synapse"/>
    <property type="evidence" value="ECO:0007669"/>
    <property type="project" value="TreeGrafter"/>
</dbReference>
<feature type="region of interest" description="Disordered" evidence="16">
    <location>
        <begin position="718"/>
        <end position="737"/>
    </location>
</feature>
<evidence type="ECO:0000256" key="6">
    <source>
        <dbReference type="ARBA" id="ARBA00022737"/>
    </source>
</evidence>
<dbReference type="InterPro" id="IPR003599">
    <property type="entry name" value="Ig_sub"/>
</dbReference>
<dbReference type="PROSITE" id="PS50835">
    <property type="entry name" value="IG_LIKE"/>
    <property type="match status" value="1"/>
</dbReference>
<evidence type="ECO:0000313" key="23">
    <source>
        <dbReference type="Ensembl" id="ENSTRUP00000034825.3"/>
    </source>
</evidence>
<evidence type="ECO:0000256" key="8">
    <source>
        <dbReference type="ARBA" id="ARBA00023157"/>
    </source>
</evidence>
<keyword evidence="5 17" id="KW-0732">Signal</keyword>
<proteinExistence type="inferred from homology"/>
<keyword evidence="7" id="KW-0654">Proteoglycan</keyword>
<dbReference type="InterPro" id="IPR007110">
    <property type="entry name" value="Ig-like_dom"/>
</dbReference>
<keyword evidence="6" id="KW-0677">Repeat</keyword>
<dbReference type="PRINTS" id="PR01265">
    <property type="entry name" value="LINKMODULE"/>
</dbReference>
<dbReference type="InterPro" id="IPR013783">
    <property type="entry name" value="Ig-like_fold"/>
</dbReference>
<dbReference type="GO" id="GO:0005540">
    <property type="term" value="F:hyaluronic acid binding"/>
    <property type="evidence" value="ECO:0007669"/>
    <property type="project" value="UniProtKB-KW"/>
</dbReference>
<dbReference type="InterPro" id="IPR000742">
    <property type="entry name" value="EGF"/>
</dbReference>
<dbReference type="Pfam" id="PF00084">
    <property type="entry name" value="Sushi"/>
    <property type="match status" value="1"/>
</dbReference>
<dbReference type="GO" id="GO:0002052">
    <property type="term" value="P:positive regulation of neuroblast proliferation"/>
    <property type="evidence" value="ECO:0007669"/>
    <property type="project" value="TreeGrafter"/>
</dbReference>
<feature type="compositionally biased region" description="Low complexity" evidence="16">
    <location>
        <begin position="1333"/>
        <end position="1347"/>
    </location>
</feature>
<dbReference type="SMART" id="SM00445">
    <property type="entry name" value="LINK"/>
    <property type="match status" value="2"/>
</dbReference>
<dbReference type="SMART" id="SM00406">
    <property type="entry name" value="IGv"/>
    <property type="match status" value="1"/>
</dbReference>
<feature type="compositionally biased region" description="Polar residues" evidence="16">
    <location>
        <begin position="542"/>
        <end position="560"/>
    </location>
</feature>
<feature type="region of interest" description="Disordered" evidence="16">
    <location>
        <begin position="1331"/>
        <end position="1387"/>
    </location>
</feature>
<evidence type="ECO:0000256" key="17">
    <source>
        <dbReference type="SAM" id="SignalP"/>
    </source>
</evidence>
<dbReference type="GO" id="GO:0005615">
    <property type="term" value="C:extracellular space"/>
    <property type="evidence" value="ECO:0007669"/>
    <property type="project" value="TreeGrafter"/>
</dbReference>
<dbReference type="FunFam" id="3.10.100.10:FF:000011">
    <property type="entry name" value="Aggrecan core protein"/>
    <property type="match status" value="1"/>
</dbReference>
<evidence type="ECO:0000256" key="10">
    <source>
        <dbReference type="ARBA" id="ARBA00023290"/>
    </source>
</evidence>
<dbReference type="PROSITE" id="PS00615">
    <property type="entry name" value="C_TYPE_LECTIN_1"/>
    <property type="match status" value="1"/>
</dbReference>
<dbReference type="PROSITE" id="PS00022">
    <property type="entry name" value="EGF_1"/>
    <property type="match status" value="1"/>
</dbReference>
<evidence type="ECO:0000259" key="20">
    <source>
        <dbReference type="PROSITE" id="PS50835"/>
    </source>
</evidence>
<dbReference type="SUPFAM" id="SSF48726">
    <property type="entry name" value="Immunoglobulin"/>
    <property type="match status" value="1"/>
</dbReference>
<dbReference type="InterPro" id="IPR001304">
    <property type="entry name" value="C-type_lectin-like"/>
</dbReference>
<evidence type="ECO:0000256" key="4">
    <source>
        <dbReference type="ARBA" id="ARBA00022530"/>
    </source>
</evidence>
<dbReference type="Pfam" id="PF07686">
    <property type="entry name" value="V-set"/>
    <property type="match status" value="1"/>
</dbReference>
<feature type="disulfide bond" evidence="15">
    <location>
        <begin position="305"/>
        <end position="326"/>
    </location>
</feature>
<feature type="region of interest" description="Disordered" evidence="16">
    <location>
        <begin position="1022"/>
        <end position="1045"/>
    </location>
</feature>
<dbReference type="InterPro" id="IPR050691">
    <property type="entry name" value="Hyaluronan_bind_Proteoglycan"/>
</dbReference>
<feature type="region of interest" description="Disordered" evidence="16">
    <location>
        <begin position="519"/>
        <end position="575"/>
    </location>
</feature>
<dbReference type="InterPro" id="IPR013106">
    <property type="entry name" value="Ig_V-set"/>
</dbReference>
<dbReference type="PROSITE" id="PS01241">
    <property type="entry name" value="LINK_1"/>
    <property type="match status" value="2"/>
</dbReference>
<feature type="region of interest" description="Disordered" evidence="16">
    <location>
        <begin position="1057"/>
        <end position="1093"/>
    </location>
</feature>
<dbReference type="SMART" id="SM00032">
    <property type="entry name" value="CCP"/>
    <property type="match status" value="1"/>
</dbReference>
<evidence type="ECO:0000256" key="11">
    <source>
        <dbReference type="ARBA" id="ARBA00023319"/>
    </source>
</evidence>
<dbReference type="Gene3D" id="2.10.25.10">
    <property type="entry name" value="Laminin"/>
    <property type="match status" value="1"/>
</dbReference>
<dbReference type="InterPro" id="IPR003006">
    <property type="entry name" value="Ig/MHC_CS"/>
</dbReference>
<feature type="compositionally biased region" description="Polar residues" evidence="16">
    <location>
        <begin position="1080"/>
        <end position="1091"/>
    </location>
</feature>
<feature type="compositionally biased region" description="Low complexity" evidence="16">
    <location>
        <begin position="671"/>
        <end position="693"/>
    </location>
</feature>
<dbReference type="PROSITE" id="PS50923">
    <property type="entry name" value="SUSHI"/>
    <property type="match status" value="1"/>
</dbReference>
<keyword evidence="4" id="KW-0272">Extracellular matrix</keyword>
<dbReference type="Pfam" id="PF00059">
    <property type="entry name" value="Lectin_C"/>
    <property type="match status" value="1"/>
</dbReference>
<feature type="compositionally biased region" description="Polar residues" evidence="16">
    <location>
        <begin position="519"/>
        <end position="528"/>
    </location>
</feature>
<evidence type="ECO:0000256" key="5">
    <source>
        <dbReference type="ARBA" id="ARBA00022729"/>
    </source>
</evidence>
<feature type="region of interest" description="Disordered" evidence="16">
    <location>
        <begin position="1664"/>
        <end position="1683"/>
    </location>
</feature>
<dbReference type="FunFam" id="3.10.100.10:FF:000003">
    <property type="entry name" value="Versican core protein"/>
    <property type="match status" value="1"/>
</dbReference>
<feature type="domain" description="Ig-like" evidence="20">
    <location>
        <begin position="44"/>
        <end position="159"/>
    </location>
</feature>
<reference evidence="23" key="3">
    <citation type="submission" date="2025-09" db="UniProtKB">
        <authorList>
            <consortium name="Ensembl"/>
        </authorList>
    </citation>
    <scope>IDENTIFICATION</scope>
</reference>
<dbReference type="GO" id="GO:0072534">
    <property type="term" value="C:perineuronal net"/>
    <property type="evidence" value="ECO:0007669"/>
    <property type="project" value="TreeGrafter"/>
</dbReference>
<dbReference type="PROSITE" id="PS00290">
    <property type="entry name" value="IG_MHC"/>
    <property type="match status" value="1"/>
</dbReference>
<accession>H2UD06</accession>
<feature type="domain" description="Link" evidence="22">
    <location>
        <begin position="261"/>
        <end position="358"/>
    </location>
</feature>
<dbReference type="InterPro" id="IPR036179">
    <property type="entry name" value="Ig-like_dom_sf"/>
</dbReference>
<feature type="disulfide bond" evidence="13">
    <location>
        <begin position="1461"/>
        <end position="1470"/>
    </location>
</feature>
<dbReference type="Proteomes" id="UP000005226">
    <property type="component" value="Chromosome 12"/>
</dbReference>
<dbReference type="GO" id="GO:0001501">
    <property type="term" value="P:skeletal system development"/>
    <property type="evidence" value="ECO:0007669"/>
    <property type="project" value="TreeGrafter"/>
</dbReference>
<evidence type="ECO:0000256" key="13">
    <source>
        <dbReference type="PROSITE-ProRule" id="PRU00076"/>
    </source>
</evidence>
<keyword evidence="9" id="KW-0325">Glycoprotein</keyword>
<feature type="disulfide bond" evidence="14">
    <location>
        <begin position="1633"/>
        <end position="1660"/>
    </location>
</feature>
<dbReference type="PANTHER" id="PTHR22804:SF41">
    <property type="entry name" value="BREVICAN CORE PROTEIN"/>
    <property type="match status" value="1"/>
</dbReference>
<evidence type="ECO:0000256" key="9">
    <source>
        <dbReference type="ARBA" id="ARBA00023180"/>
    </source>
</evidence>
<dbReference type="GeneID" id="101063517"/>
<feature type="compositionally biased region" description="Polar residues" evidence="16">
    <location>
        <begin position="1357"/>
        <end position="1381"/>
    </location>
</feature>
<dbReference type="InParanoid" id="H2UD06"/>
<dbReference type="HOGENOM" id="CLU_000303_0_0_1"/>
<feature type="compositionally biased region" description="Polar residues" evidence="16">
    <location>
        <begin position="1667"/>
        <end position="1680"/>
    </location>
</feature>
<dbReference type="InterPro" id="IPR000538">
    <property type="entry name" value="Link_dom"/>
</dbReference>
<comment type="subcellular location">
    <subcellularLocation>
        <location evidence="1">Secreted</location>
        <location evidence="1">Extracellular space</location>
        <location evidence="1">Extracellular matrix</location>
    </subcellularLocation>
</comment>
<feature type="compositionally biased region" description="Polar residues" evidence="16">
    <location>
        <begin position="1057"/>
        <end position="1071"/>
    </location>
</feature>
<keyword evidence="11" id="KW-0393">Immunoglobulin domain</keyword>
<dbReference type="SMART" id="SM00181">
    <property type="entry name" value="EGF"/>
    <property type="match status" value="1"/>
</dbReference>
<organism evidence="23 24">
    <name type="scientific">Takifugu rubripes</name>
    <name type="common">Japanese pufferfish</name>
    <name type="synonym">Fugu rubripes</name>
    <dbReference type="NCBI Taxonomy" id="31033"/>
    <lineage>
        <taxon>Eukaryota</taxon>
        <taxon>Metazoa</taxon>
        <taxon>Chordata</taxon>
        <taxon>Craniata</taxon>
        <taxon>Vertebrata</taxon>
        <taxon>Euteleostomi</taxon>
        <taxon>Actinopterygii</taxon>
        <taxon>Neopterygii</taxon>
        <taxon>Teleostei</taxon>
        <taxon>Neoteleostei</taxon>
        <taxon>Acanthomorphata</taxon>
        <taxon>Eupercaria</taxon>
        <taxon>Tetraodontiformes</taxon>
        <taxon>Tetradontoidea</taxon>
        <taxon>Tetraodontidae</taxon>
        <taxon>Takifugu</taxon>
    </lineage>
</organism>
<feature type="signal peptide" evidence="17">
    <location>
        <begin position="1"/>
        <end position="24"/>
    </location>
</feature>
<evidence type="ECO:0000256" key="14">
    <source>
        <dbReference type="PROSITE-ProRule" id="PRU00302"/>
    </source>
</evidence>
<feature type="domain" description="EGF-like" evidence="18">
    <location>
        <begin position="1435"/>
        <end position="1471"/>
    </location>
</feature>
<feature type="disulfide bond" evidence="15">
    <location>
        <begin position="207"/>
        <end position="228"/>
    </location>
</feature>
<dbReference type="InterPro" id="IPR018378">
    <property type="entry name" value="C-type_lectin_CS"/>
</dbReference>
<dbReference type="SMART" id="SM00034">
    <property type="entry name" value="CLECT"/>
    <property type="match status" value="1"/>
</dbReference>
<dbReference type="PANTHER" id="PTHR22804">
    <property type="entry name" value="AGGRECAN/VERSICAN PROTEOGLYCAN"/>
    <property type="match status" value="1"/>
</dbReference>
<feature type="compositionally biased region" description="Polar residues" evidence="16">
    <location>
        <begin position="989"/>
        <end position="1010"/>
    </location>
</feature>
<feature type="disulfide bond" evidence="14">
    <location>
        <begin position="1604"/>
        <end position="1647"/>
    </location>
</feature>
<dbReference type="SMART" id="SM00409">
    <property type="entry name" value="IG"/>
    <property type="match status" value="1"/>
</dbReference>
<dbReference type="PROSITE" id="PS50026">
    <property type="entry name" value="EGF_3"/>
    <property type="match status" value="1"/>
</dbReference>
<comment type="similarity">
    <text evidence="2">Belongs to the aggrecan/versican proteoglycan family.</text>
</comment>
<dbReference type="Gene3D" id="2.10.70.10">
    <property type="entry name" value="Complement Module, domain 1"/>
    <property type="match status" value="1"/>
</dbReference>
<dbReference type="CDD" id="cd00054">
    <property type="entry name" value="EGF_CA"/>
    <property type="match status" value="1"/>
</dbReference>
<dbReference type="InterPro" id="IPR016186">
    <property type="entry name" value="C-type_lectin-like/link_sf"/>
</dbReference>
<dbReference type="GO" id="GO:0007417">
    <property type="term" value="P:central nervous system development"/>
    <property type="evidence" value="ECO:0007669"/>
    <property type="project" value="TreeGrafter"/>
</dbReference>
<dbReference type="CDD" id="cd00033">
    <property type="entry name" value="CCP"/>
    <property type="match status" value="1"/>
</dbReference>
<dbReference type="Gene3D" id="2.60.40.10">
    <property type="entry name" value="Immunoglobulins"/>
    <property type="match status" value="1"/>
</dbReference>
<comment type="caution">
    <text evidence="13">Lacks conserved residue(s) required for the propagation of feature annotation.</text>
</comment>
<evidence type="ECO:0000256" key="7">
    <source>
        <dbReference type="ARBA" id="ARBA00022974"/>
    </source>
</evidence>
<sequence>MVPRRIRCARILPLFTAVCHLALGFPTQTPYAFDDFQQLQVNIPHSSPISSSLGSSISIPCSVTLSSSPAPSSSSPVEPRVKWSVVSGGIETQILVAQGQRIKVNEAYSDRAVWLNYTSTPHDAALWLGDLRSSDSGHYRCEVQHGLEDSSDVIELKVKGVVFHYRDDSGRYELSFSQAQEACEAVGAQIASPEQLLAAFHDGYEQCDAGWLADQSVRYPIQVPRHGCYGDMHGHPGVRNYGTMNPDELFDVYCYVEEMHGVVFHDSVPRKLSFDDAQAYCRTAGAELASTAQLYLAWREGLDHCSPGWLSDGSVRYPITIPRDRCGGPRAGVRTLYRFRNQTGFPDQNSRYDAYCFKDNGNTRIDSVGDNTPDHENSGQDVVILTETDQELQLNQHAEVELKAQQVVESIPFYLSSSEEYLVDFQPTLSDTTEFLPSSSPGGEQLQQLHATAYPAEISFDPQHPTVLEKGTTDATEVYDSPQNTSLQPSVYNKTDSHHIFNLTFQEADTKSTTKFVKSTYESDTQEPTVADRNLKNETETPQRTNDSQEIETTNINVSRTQHHNKKKEGDQEESLWNVTLDPKVQMKLEEATVNVPLQMFLSTQASKEDDELITQTAEMMISSIKNQSSIWAPLDGSGDASQEEDENISVVSIIPTSETSSFLTHPTPPASASSSATKSQTSPAMWTSSSGSDHSDKPSLDSLSTVSHLWESSVSKLEGSTSLETKDTSTLENDNNPAHLFSEINVATTESLEVLNASQFSDTATASSSYRIYLDSQTVQFEEASGLEPETVTAMFAEDVKVYPSIRDGNLSQITTEEGNLNTTLDDEVTISRAFEDENNVTSTLGDISSLEDKSIPTHSFTEDTTATPTVSPIEKTVSPTITGKPDTLMSLEEETYVAPTQEEAYQQGTTETGLIFEEATSPTPERELDILPTVAQNEENKVHETYENNTEIISSTEFAITQTPKEEAPLATLTQKEELEIIPNPEEGTTISPTSQKGTNISPTSQEGTNITLIPQEDTNTSLTLPEDTNISVTPKEGTNISLTPEEGINISQTFKEGTNISPTTNTYPTHEGGISIYPTTEADSNMSPNHERDISIYTTIEDDSIMSSTHEGYTNIYSNIEDKSNTSPTNEGYTNIYPTIEDESKVSPTIIYPSIEDNSNKSTTHGGFTNIYPTTEDNINNSPTHGGYTNIYPTIKDNSNKSKTNERHTDFYPSIEANSDESIFHGGDTTTGIYSTLEESTNVFPVLEGGTNISPTHEDHANTYPAIEEDNNISSALEEESDESSTYVSPTMDDNLGVFPVTSQKSSWALLTTTVGPQQHLNHLEYSRKTSPVTSTTTHSSSSTRMKPSAATVRVTSSRFTGTTHWSRGAWSPTTSTPKVYHPTTEPQKVTTFIPPVDQGLVDVEFSLTQQPTLHILPNEGAVVGNTGRASVSDLCADDPCLNGGTCTDHNGEVTCLCLPTYGGDFCQNDLERCEPGWDKFQGFCYRHFSQRLSWEVAEQHCRMLGAHLVSVMSPEEQSYINSNYKEYQWTGLNDKTVEDDFRWSDGSPLLYENWYRGQPDSYFLSGEDCVVMVWHDGGRWSDVPCNYHLAYTCKRSTSSCGPPPKVRNTSIFGKVRQRYETDAVVRYRCALGYQQRLSPLVRCLPTGRWERPQVLCVPEPGTPTLNPEVTSETNSNFEEDVTPKQKPLFWGIEF</sequence>
<dbReference type="KEGG" id="tru:101063517"/>
<feature type="region of interest" description="Disordered" evidence="16">
    <location>
        <begin position="987"/>
        <end position="1010"/>
    </location>
</feature>
<evidence type="ECO:0000313" key="24">
    <source>
        <dbReference type="Proteomes" id="UP000005226"/>
    </source>
</evidence>
<dbReference type="SUPFAM" id="SSF57535">
    <property type="entry name" value="Complement control module/SCR domain"/>
    <property type="match status" value="1"/>
</dbReference>
<keyword evidence="8 13" id="KW-1015">Disulfide bond</keyword>
<evidence type="ECO:0000256" key="3">
    <source>
        <dbReference type="ARBA" id="ARBA00022525"/>
    </source>
</evidence>
<dbReference type="OrthoDB" id="441660at2759"/>
<keyword evidence="24" id="KW-1185">Reference proteome</keyword>
<feature type="domain" description="C-type lectin" evidence="19">
    <location>
        <begin position="1484"/>
        <end position="1598"/>
    </location>
</feature>
<gene>
    <name evidence="23" type="primary">LOC101063517</name>
</gene>
<feature type="chain" id="PRO_5025507599" description="Brevican core protein" evidence="17">
    <location>
        <begin position="25"/>
        <end position="1698"/>
    </location>
</feature>
<keyword evidence="3" id="KW-0964">Secreted</keyword>
<dbReference type="Pfam" id="PF00193">
    <property type="entry name" value="Xlink"/>
    <property type="match status" value="2"/>
</dbReference>
<dbReference type="Gene3D" id="3.10.100.10">
    <property type="entry name" value="Mannose-Binding Protein A, subunit A"/>
    <property type="match status" value="3"/>
</dbReference>
<feature type="region of interest" description="Disordered" evidence="16">
    <location>
        <begin position="659"/>
        <end position="703"/>
    </location>
</feature>
<dbReference type="InterPro" id="IPR016187">
    <property type="entry name" value="CTDL_fold"/>
</dbReference>
<dbReference type="Ensembl" id="ENSTRUT00000034953.3">
    <property type="protein sequence ID" value="ENSTRUP00000034825.3"/>
    <property type="gene ID" value="ENSTRUG00000013629.3"/>
</dbReference>
<dbReference type="GeneTree" id="ENSGT00940000157343"/>
<dbReference type="GO" id="GO:0007155">
    <property type="term" value="P:cell adhesion"/>
    <property type="evidence" value="ECO:0007669"/>
    <property type="project" value="InterPro"/>
</dbReference>
<dbReference type="FunFam" id="3.10.100.10:FF:000002">
    <property type="entry name" value="Hyaluronan proteoglycan link protein 1"/>
    <property type="match status" value="1"/>
</dbReference>
<evidence type="ECO:0000259" key="21">
    <source>
        <dbReference type="PROSITE" id="PS50923"/>
    </source>
</evidence>
<dbReference type="FunFam" id="2.10.70.10:FF:000003">
    <property type="entry name" value="Versican core protein"/>
    <property type="match status" value="1"/>
</dbReference>
<dbReference type="SUPFAM" id="SSF56436">
    <property type="entry name" value="C-type lectin-like"/>
    <property type="match status" value="3"/>
</dbReference>
<keyword evidence="14" id="KW-0768">Sushi</keyword>
<dbReference type="InterPro" id="IPR000436">
    <property type="entry name" value="Sushi_SCR_CCP_dom"/>
</dbReference>
<dbReference type="PROSITE" id="PS50963">
    <property type="entry name" value="LINK_2"/>
    <property type="match status" value="2"/>
</dbReference>
<protein>
    <recommendedName>
        <fullName evidence="12">Brevican core protein</fullName>
    </recommendedName>
</protein>
<dbReference type="GO" id="GO:0010001">
    <property type="term" value="P:glial cell differentiation"/>
    <property type="evidence" value="ECO:0007669"/>
    <property type="project" value="TreeGrafter"/>
</dbReference>
<evidence type="ECO:0000256" key="1">
    <source>
        <dbReference type="ARBA" id="ARBA00004498"/>
    </source>
</evidence>
<reference evidence="23" key="2">
    <citation type="submission" date="2025-08" db="UniProtKB">
        <authorList>
            <consortium name="Ensembl"/>
        </authorList>
    </citation>
    <scope>IDENTIFICATION</scope>
</reference>
<evidence type="ECO:0000256" key="16">
    <source>
        <dbReference type="SAM" id="MobiDB-lite"/>
    </source>
</evidence>
<feature type="domain" description="Sushi" evidence="21">
    <location>
        <begin position="1602"/>
        <end position="1662"/>
    </location>
</feature>
<evidence type="ECO:0000259" key="22">
    <source>
        <dbReference type="PROSITE" id="PS50963"/>
    </source>
</evidence>
<dbReference type="RefSeq" id="XP_029701338.1">
    <property type="nucleotide sequence ID" value="XM_029845478.1"/>
</dbReference>
<dbReference type="PROSITE" id="PS50041">
    <property type="entry name" value="C_TYPE_LECTIN_2"/>
    <property type="match status" value="1"/>
</dbReference>
<keyword evidence="10" id="KW-0373">Hyaluronic acid</keyword>
<evidence type="ECO:0000256" key="2">
    <source>
        <dbReference type="ARBA" id="ARBA00006838"/>
    </source>
</evidence>
<name>H2UD06_TAKRU</name>
<dbReference type="CDD" id="cd03520">
    <property type="entry name" value="Link_domain_CSPGs_modules_2_4"/>
    <property type="match status" value="1"/>
</dbReference>
<feature type="domain" description="Link" evidence="22">
    <location>
        <begin position="161"/>
        <end position="256"/>
    </location>
</feature>
<dbReference type="InterPro" id="IPR035976">
    <property type="entry name" value="Sushi/SCR/CCP_sf"/>
</dbReference>
<evidence type="ECO:0000259" key="19">
    <source>
        <dbReference type="PROSITE" id="PS50041"/>
    </source>
</evidence>
<dbReference type="CDD" id="cd03517">
    <property type="entry name" value="Link_domain_CSPGs_modules_1_3"/>
    <property type="match status" value="1"/>
</dbReference>
<keyword evidence="13" id="KW-0245">EGF-like domain</keyword>
<evidence type="ECO:0000256" key="15">
    <source>
        <dbReference type="PROSITE-ProRule" id="PRU00323"/>
    </source>
</evidence>
<reference evidence="23 24" key="1">
    <citation type="journal article" date="2011" name="Genome Biol. Evol.">
        <title>Integration of the genetic map and genome assembly of fugu facilitates insights into distinct features of genome evolution in teleosts and mammals.</title>
        <authorList>
            <person name="Kai W."/>
            <person name="Kikuchi K."/>
            <person name="Tohari S."/>
            <person name="Chew A.K."/>
            <person name="Tay A."/>
            <person name="Fujiwara A."/>
            <person name="Hosoya S."/>
            <person name="Suetake H."/>
            <person name="Naruse K."/>
            <person name="Brenner S."/>
            <person name="Suzuki Y."/>
            <person name="Venkatesh B."/>
        </authorList>
    </citation>
    <scope>NUCLEOTIDE SEQUENCE [LARGE SCALE GENOMIC DNA]</scope>
</reference>
<evidence type="ECO:0000256" key="12">
    <source>
        <dbReference type="ARBA" id="ARBA00044100"/>
    </source>
</evidence>